<organism evidence="3 4">
    <name type="scientific">Brevibacillus fluminis</name>
    <dbReference type="NCBI Taxonomy" id="511487"/>
    <lineage>
        <taxon>Bacteria</taxon>
        <taxon>Bacillati</taxon>
        <taxon>Bacillota</taxon>
        <taxon>Bacilli</taxon>
        <taxon>Bacillales</taxon>
        <taxon>Paenibacillaceae</taxon>
        <taxon>Brevibacillus</taxon>
    </lineage>
</organism>
<gene>
    <name evidence="3" type="ORF">EDM56_16620</name>
</gene>
<dbReference type="InterPro" id="IPR001110">
    <property type="entry name" value="UPF0012_CS"/>
</dbReference>
<dbReference type="OrthoDB" id="9811121at2"/>
<keyword evidence="3" id="KW-0012">Acyltransferase</keyword>
<evidence type="ECO:0000313" key="3">
    <source>
        <dbReference type="EMBL" id="RNB87292.1"/>
    </source>
</evidence>
<reference evidence="3 4" key="1">
    <citation type="submission" date="2018-10" db="EMBL/GenBank/DDBJ databases">
        <title>Phylogenomics of Brevibacillus.</title>
        <authorList>
            <person name="Dunlap C."/>
        </authorList>
    </citation>
    <scope>NUCLEOTIDE SEQUENCE [LARGE SCALE GENOMIC DNA]</scope>
    <source>
        <strain evidence="3 4">JCM 15716</strain>
    </source>
</reference>
<comment type="caution">
    <text evidence="3">The sequence shown here is derived from an EMBL/GenBank/DDBJ whole genome shotgun (WGS) entry which is preliminary data.</text>
</comment>
<protein>
    <submittedName>
        <fullName evidence="3">Acyltransferase</fullName>
    </submittedName>
</protein>
<dbReference type="Proteomes" id="UP000271031">
    <property type="component" value="Unassembled WGS sequence"/>
</dbReference>
<proteinExistence type="inferred from homology"/>
<dbReference type="PROSITE" id="PS50263">
    <property type="entry name" value="CN_HYDROLASE"/>
    <property type="match status" value="1"/>
</dbReference>
<dbReference type="Gene3D" id="3.60.110.10">
    <property type="entry name" value="Carbon-nitrogen hydrolase"/>
    <property type="match status" value="1"/>
</dbReference>
<feature type="domain" description="CN hydrolase" evidence="2">
    <location>
        <begin position="3"/>
        <end position="258"/>
    </location>
</feature>
<dbReference type="GO" id="GO:0016746">
    <property type="term" value="F:acyltransferase activity"/>
    <property type="evidence" value="ECO:0007669"/>
    <property type="project" value="UniProtKB-KW"/>
</dbReference>
<dbReference type="SUPFAM" id="SSF56317">
    <property type="entry name" value="Carbon-nitrogen hydrolase"/>
    <property type="match status" value="1"/>
</dbReference>
<dbReference type="PANTHER" id="PTHR23088">
    <property type="entry name" value="NITRILASE-RELATED"/>
    <property type="match status" value="1"/>
</dbReference>
<evidence type="ECO:0000313" key="4">
    <source>
        <dbReference type="Proteomes" id="UP000271031"/>
    </source>
</evidence>
<comment type="similarity">
    <text evidence="1">Belongs to the carbon-nitrogen hydrolase superfamily. NIT1/NIT2 family.</text>
</comment>
<dbReference type="InterPro" id="IPR003010">
    <property type="entry name" value="C-N_Hydrolase"/>
</dbReference>
<name>A0A3M8DGS3_9BACL</name>
<evidence type="ECO:0000259" key="2">
    <source>
        <dbReference type="PROSITE" id="PS50263"/>
    </source>
</evidence>
<keyword evidence="4" id="KW-1185">Reference proteome</keyword>
<dbReference type="AlphaFoldDB" id="A0A3M8DGS3"/>
<dbReference type="InterPro" id="IPR036526">
    <property type="entry name" value="C-N_Hydrolase_sf"/>
</dbReference>
<accession>A0A3M8DGS3</accession>
<dbReference type="PANTHER" id="PTHR23088:SF50">
    <property type="entry name" value="HYDROLASE YHCX"/>
    <property type="match status" value="1"/>
</dbReference>
<keyword evidence="3" id="KW-0808">Transferase</keyword>
<evidence type="ECO:0000256" key="1">
    <source>
        <dbReference type="ARBA" id="ARBA00010613"/>
    </source>
</evidence>
<dbReference type="Pfam" id="PF00795">
    <property type="entry name" value="CN_hydrolase"/>
    <property type="match status" value="1"/>
</dbReference>
<dbReference type="PROSITE" id="PS01227">
    <property type="entry name" value="UPF0012"/>
    <property type="match status" value="1"/>
</dbReference>
<dbReference type="EMBL" id="RHHQ01000012">
    <property type="protein sequence ID" value="RNB87292.1"/>
    <property type="molecule type" value="Genomic_DNA"/>
</dbReference>
<sequence length="287" mass="32488">MKVKVAAVQYAFKNIETPSQFVEQVTQYVELAALHQPQFLLFPELSSAQLLSIAKKEPYEAIRELDSYTELYVDLFSGLSKKHGMHIIGGSHVTKNEQGEYVNRAYLFYPDGTHAFQDKIHLTPCEKHPWQLSAGKELKVFETEYTKVAILTCYDIEFPELSRQVMQQGATIIFCPSSTEQKQGMYRVRRCAQARAIENQLYVVETGTLGEMSNVVNMENSTAWAGVFSPCDTHFPIGGVVAEGIEHQDMIIVGEIDLKLIEDVRVSGSVPLIQDRRHDLYTVEFKS</sequence>
<dbReference type="CDD" id="cd07574">
    <property type="entry name" value="nitrilase_Rim1_like"/>
    <property type="match status" value="1"/>
</dbReference>